<proteinExistence type="predicted"/>
<sequence length="40" mass="4705">MFWTIRLLLWGELLNSVSATDETSVRLDERERARVKSRLG</sequence>
<dbReference type="AlphaFoldDB" id="A0A7X5R1P9"/>
<evidence type="ECO:0000313" key="2">
    <source>
        <dbReference type="Proteomes" id="UP000541033"/>
    </source>
</evidence>
<comment type="caution">
    <text evidence="1">The sequence shown here is derived from an EMBL/GenBank/DDBJ whole genome shotgun (WGS) entry which is preliminary data.</text>
</comment>
<evidence type="ECO:0000313" key="1">
    <source>
        <dbReference type="EMBL" id="NIH53974.1"/>
    </source>
</evidence>
<accession>A0A7X5R1P9</accession>
<dbReference type="EMBL" id="JAAMOX010000001">
    <property type="protein sequence ID" value="NIH53974.1"/>
    <property type="molecule type" value="Genomic_DNA"/>
</dbReference>
<dbReference type="Proteomes" id="UP000541033">
    <property type="component" value="Unassembled WGS sequence"/>
</dbReference>
<protein>
    <submittedName>
        <fullName evidence="1">Uncharacterized protein</fullName>
    </submittedName>
</protein>
<reference evidence="1 2" key="1">
    <citation type="submission" date="2020-02" db="EMBL/GenBank/DDBJ databases">
        <title>Sequencing the genomes of 1000 actinobacteria strains.</title>
        <authorList>
            <person name="Klenk H.-P."/>
        </authorList>
    </citation>
    <scope>NUCLEOTIDE SEQUENCE [LARGE SCALE GENOMIC DNA]</scope>
    <source>
        <strain evidence="1 2">DSM 27960</strain>
    </source>
</reference>
<keyword evidence="2" id="KW-1185">Reference proteome</keyword>
<name>A0A7X5R1P9_9MICO</name>
<organism evidence="1 2">
    <name type="scientific">Lysinibacter cavernae</name>
    <dbReference type="NCBI Taxonomy" id="1640652"/>
    <lineage>
        <taxon>Bacteria</taxon>
        <taxon>Bacillati</taxon>
        <taxon>Actinomycetota</taxon>
        <taxon>Actinomycetes</taxon>
        <taxon>Micrococcales</taxon>
        <taxon>Microbacteriaceae</taxon>
        <taxon>Lysinibacter</taxon>
    </lineage>
</organism>
<gene>
    <name evidence="1" type="ORF">FHX76_001842</name>
</gene>